<reference evidence="1" key="1">
    <citation type="submission" date="2019-03" db="EMBL/GenBank/DDBJ databases">
        <title>WGS assembly of Setaria viridis.</title>
        <authorList>
            <person name="Huang P."/>
            <person name="Jenkins J."/>
            <person name="Grimwood J."/>
            <person name="Barry K."/>
            <person name="Healey A."/>
            <person name="Mamidi S."/>
            <person name="Sreedasyam A."/>
            <person name="Shu S."/>
            <person name="Feldman M."/>
            <person name="Wu J."/>
            <person name="Yu Y."/>
            <person name="Chen C."/>
            <person name="Johnson J."/>
            <person name="Rokhsar D."/>
            <person name="Baxter I."/>
            <person name="Schmutz J."/>
            <person name="Brutnell T."/>
            <person name="Kellogg E."/>
        </authorList>
    </citation>
    <scope>NUCLEOTIDE SEQUENCE [LARGE SCALE GENOMIC DNA]</scope>
</reference>
<sequence>MCLAYMYQRSCMGWSFQCTVRHGGLPVWSRLLNGISRSLEGT</sequence>
<dbReference type="Proteomes" id="UP000298652">
    <property type="component" value="Chromosome 3"/>
</dbReference>
<keyword evidence="2" id="KW-1185">Reference proteome</keyword>
<dbReference type="Gramene" id="TKW25212">
    <property type="protein sequence ID" value="TKW25212"/>
    <property type="gene ID" value="SEVIR_3G101066v2"/>
</dbReference>
<evidence type="ECO:0000313" key="2">
    <source>
        <dbReference type="Proteomes" id="UP000298652"/>
    </source>
</evidence>
<evidence type="ECO:0000313" key="1">
    <source>
        <dbReference type="EMBL" id="TKW25212.1"/>
    </source>
</evidence>
<accession>A0A4U6V9L0</accession>
<organism evidence="1 2">
    <name type="scientific">Setaria viridis</name>
    <name type="common">Green bristlegrass</name>
    <name type="synonym">Setaria italica subsp. viridis</name>
    <dbReference type="NCBI Taxonomy" id="4556"/>
    <lineage>
        <taxon>Eukaryota</taxon>
        <taxon>Viridiplantae</taxon>
        <taxon>Streptophyta</taxon>
        <taxon>Embryophyta</taxon>
        <taxon>Tracheophyta</taxon>
        <taxon>Spermatophyta</taxon>
        <taxon>Magnoliopsida</taxon>
        <taxon>Liliopsida</taxon>
        <taxon>Poales</taxon>
        <taxon>Poaceae</taxon>
        <taxon>PACMAD clade</taxon>
        <taxon>Panicoideae</taxon>
        <taxon>Panicodae</taxon>
        <taxon>Paniceae</taxon>
        <taxon>Cenchrinae</taxon>
        <taxon>Setaria</taxon>
    </lineage>
</organism>
<name>A0A4U6V9L0_SETVI</name>
<dbReference type="EMBL" id="CM016554">
    <property type="protein sequence ID" value="TKW25212.1"/>
    <property type="molecule type" value="Genomic_DNA"/>
</dbReference>
<proteinExistence type="predicted"/>
<protein>
    <submittedName>
        <fullName evidence="1">Uncharacterized protein</fullName>
    </submittedName>
</protein>
<gene>
    <name evidence="1" type="ORF">SEVIR_3G101066v2</name>
</gene>
<dbReference type="AlphaFoldDB" id="A0A4U6V9L0"/>